<gene>
    <name evidence="2" type="ORF">QFW96_27955</name>
</gene>
<organism evidence="2 3">
    <name type="scientific">Saccharopolyspora ipomoeae</name>
    <dbReference type="NCBI Taxonomy" id="3042027"/>
    <lineage>
        <taxon>Bacteria</taxon>
        <taxon>Bacillati</taxon>
        <taxon>Actinomycetota</taxon>
        <taxon>Actinomycetes</taxon>
        <taxon>Pseudonocardiales</taxon>
        <taxon>Pseudonocardiaceae</taxon>
        <taxon>Saccharopolyspora</taxon>
    </lineage>
</organism>
<feature type="transmembrane region" description="Helical" evidence="1">
    <location>
        <begin position="44"/>
        <end position="64"/>
    </location>
</feature>
<comment type="caution">
    <text evidence="2">The sequence shown here is derived from an EMBL/GenBank/DDBJ whole genome shotgun (WGS) entry which is preliminary data.</text>
</comment>
<accession>A0ABT6PWU9</accession>
<proteinExistence type="predicted"/>
<feature type="transmembrane region" description="Helical" evidence="1">
    <location>
        <begin position="12"/>
        <end position="32"/>
    </location>
</feature>
<keyword evidence="3" id="KW-1185">Reference proteome</keyword>
<keyword evidence="1" id="KW-0812">Transmembrane</keyword>
<sequence length="67" mass="6973">MRTRAGRGGNWFLSALSLIVLGVVIGIAITSWEPISAMHPAYGITLAVAGAAAVAGLVSAGWSWHRR</sequence>
<name>A0ABT6PWU9_9PSEU</name>
<protein>
    <submittedName>
        <fullName evidence="2">Uncharacterized protein</fullName>
    </submittedName>
</protein>
<keyword evidence="1" id="KW-1133">Transmembrane helix</keyword>
<dbReference type="EMBL" id="JASAOF010000030">
    <property type="protein sequence ID" value="MDI2032485.1"/>
    <property type="molecule type" value="Genomic_DNA"/>
</dbReference>
<dbReference type="Proteomes" id="UP001237595">
    <property type="component" value="Unassembled WGS sequence"/>
</dbReference>
<dbReference type="RefSeq" id="WP_281458735.1">
    <property type="nucleotide sequence ID" value="NZ_JASAOF010000030.1"/>
</dbReference>
<evidence type="ECO:0000313" key="3">
    <source>
        <dbReference type="Proteomes" id="UP001237595"/>
    </source>
</evidence>
<evidence type="ECO:0000313" key="2">
    <source>
        <dbReference type="EMBL" id="MDI2032485.1"/>
    </source>
</evidence>
<keyword evidence="1" id="KW-0472">Membrane</keyword>
<reference evidence="2 3" key="1">
    <citation type="submission" date="2023-04" db="EMBL/GenBank/DDBJ databases">
        <title>Draft genome sequence of Saccharopolyspora sp. TS4A08 isolated from sweet potato rhizospheric soil.</title>
        <authorList>
            <person name="Suksaard P."/>
            <person name="Duangmal K."/>
        </authorList>
    </citation>
    <scope>NUCLEOTIDE SEQUENCE [LARGE SCALE GENOMIC DNA]</scope>
    <source>
        <strain evidence="2 3">TS4A08</strain>
    </source>
</reference>
<evidence type="ECO:0000256" key="1">
    <source>
        <dbReference type="SAM" id="Phobius"/>
    </source>
</evidence>